<dbReference type="InterPro" id="IPR005746">
    <property type="entry name" value="Thioredoxin"/>
</dbReference>
<evidence type="ECO:0000256" key="2">
    <source>
        <dbReference type="ARBA" id="ARBA00022448"/>
    </source>
</evidence>
<evidence type="ECO:0000256" key="6">
    <source>
        <dbReference type="NCBIfam" id="TIGR01068"/>
    </source>
</evidence>
<accession>A0A120HT20</accession>
<dbReference type="InterPro" id="IPR017937">
    <property type="entry name" value="Thioredoxin_CS"/>
</dbReference>
<dbReference type="GO" id="GO:0015035">
    <property type="term" value="F:protein-disulfide reductase activity"/>
    <property type="evidence" value="ECO:0007669"/>
    <property type="project" value="UniProtKB-UniRule"/>
</dbReference>
<evidence type="ECO:0000256" key="7">
    <source>
        <dbReference type="PIRNR" id="PIRNR000077"/>
    </source>
</evidence>
<dbReference type="InterPro" id="IPR036249">
    <property type="entry name" value="Thioredoxin-like_sf"/>
</dbReference>
<dbReference type="SUPFAM" id="SSF52833">
    <property type="entry name" value="Thioredoxin-like"/>
    <property type="match status" value="1"/>
</dbReference>
<dbReference type="GO" id="GO:0045454">
    <property type="term" value="P:cell redox homeostasis"/>
    <property type="evidence" value="ECO:0007669"/>
    <property type="project" value="TreeGrafter"/>
</dbReference>
<dbReference type="RefSeq" id="WP_060384124.1">
    <property type="nucleotide sequence ID" value="NZ_CP014141.1"/>
</dbReference>
<dbReference type="PIRSF" id="PIRSF000077">
    <property type="entry name" value="Thioredoxin"/>
    <property type="match status" value="1"/>
</dbReference>
<name>A0A120HT20_9DEIN</name>
<organism evidence="11 12">
    <name type="scientific">Thermus parvatiensis</name>
    <dbReference type="NCBI Taxonomy" id="456163"/>
    <lineage>
        <taxon>Bacteria</taxon>
        <taxon>Thermotogati</taxon>
        <taxon>Deinococcota</taxon>
        <taxon>Deinococci</taxon>
        <taxon>Thermales</taxon>
        <taxon>Thermaceae</taxon>
        <taxon>Thermus</taxon>
    </lineage>
</organism>
<evidence type="ECO:0000256" key="5">
    <source>
        <dbReference type="ARBA" id="ARBA00023284"/>
    </source>
</evidence>
<keyword evidence="3" id="KW-0249">Electron transport</keyword>
<dbReference type="PROSITE" id="PS51352">
    <property type="entry name" value="THIOREDOXIN_2"/>
    <property type="match status" value="1"/>
</dbReference>
<sequence>MAKPIEVTDQNFDETLGQHPLVLVDFWAEWCAPCRMIAPILEEIAKEYEGKLLVAKLDVDENPKTAMRYRVMSIPTVILFKDGQPVEVLVGAQPKRNYQTKIEKHLPATA</sequence>
<keyword evidence="4 9" id="KW-1015">Disulfide bond</keyword>
<evidence type="ECO:0000256" key="8">
    <source>
        <dbReference type="PIRSR" id="PIRSR000077-1"/>
    </source>
</evidence>
<evidence type="ECO:0000313" key="12">
    <source>
        <dbReference type="Proteomes" id="UP000061630"/>
    </source>
</evidence>
<dbReference type="PANTHER" id="PTHR45663">
    <property type="entry name" value="GEO12009P1"/>
    <property type="match status" value="1"/>
</dbReference>
<protein>
    <recommendedName>
        <fullName evidence="6 7">Thioredoxin</fullName>
    </recommendedName>
</protein>
<dbReference type="Gene3D" id="3.40.30.10">
    <property type="entry name" value="Glutaredoxin"/>
    <property type="match status" value="1"/>
</dbReference>
<dbReference type="KEGG" id="tpar:AV541_02025"/>
<feature type="disulfide bond" description="Redox-active" evidence="9">
    <location>
        <begin position="31"/>
        <end position="34"/>
    </location>
</feature>
<comment type="similarity">
    <text evidence="1 7">Belongs to the thioredoxin family.</text>
</comment>
<dbReference type="Pfam" id="PF00085">
    <property type="entry name" value="Thioredoxin"/>
    <property type="match status" value="1"/>
</dbReference>
<evidence type="ECO:0000256" key="3">
    <source>
        <dbReference type="ARBA" id="ARBA00022982"/>
    </source>
</evidence>
<feature type="site" description="Contributes to redox potential value" evidence="8">
    <location>
        <position position="32"/>
    </location>
</feature>
<feature type="site" description="Deprotonates C-terminal active site Cys" evidence="8">
    <location>
        <position position="25"/>
    </location>
</feature>
<dbReference type="Proteomes" id="UP000061630">
    <property type="component" value="Chromosome"/>
</dbReference>
<reference evidence="11 12" key="1">
    <citation type="submission" date="2016-01" db="EMBL/GenBank/DDBJ databases">
        <title>Genome sequence of Thermus parvatiensis, a thermophile isolated from a hot water spring.</title>
        <authorList>
            <person name="Tripathi C."/>
            <person name="Lal R."/>
        </authorList>
    </citation>
    <scope>NUCLEOTIDE SEQUENCE [LARGE SCALE GENOMIC DNA]</scope>
    <source>
        <strain evidence="11 12">RL</strain>
    </source>
</reference>
<dbReference type="PANTHER" id="PTHR45663:SF11">
    <property type="entry name" value="GEO12009P1"/>
    <property type="match status" value="1"/>
</dbReference>
<feature type="site" description="Contributes to redox potential value" evidence="8">
    <location>
        <position position="33"/>
    </location>
</feature>
<keyword evidence="5 9" id="KW-0676">Redox-active center</keyword>
<dbReference type="GO" id="GO:0005829">
    <property type="term" value="C:cytosol"/>
    <property type="evidence" value="ECO:0007669"/>
    <property type="project" value="TreeGrafter"/>
</dbReference>
<feature type="active site" description="Nucleophile" evidence="8">
    <location>
        <position position="31"/>
    </location>
</feature>
<evidence type="ECO:0000256" key="9">
    <source>
        <dbReference type="PIRSR" id="PIRSR000077-4"/>
    </source>
</evidence>
<feature type="active site" description="Nucleophile" evidence="8">
    <location>
        <position position="34"/>
    </location>
</feature>
<proteinExistence type="inferred from homology"/>
<dbReference type="CDD" id="cd02947">
    <property type="entry name" value="TRX_family"/>
    <property type="match status" value="1"/>
</dbReference>
<evidence type="ECO:0000256" key="1">
    <source>
        <dbReference type="ARBA" id="ARBA00008987"/>
    </source>
</evidence>
<dbReference type="EMBL" id="CP014141">
    <property type="protein sequence ID" value="AMA75099.1"/>
    <property type="molecule type" value="Genomic_DNA"/>
</dbReference>
<keyword evidence="2" id="KW-0813">Transport</keyword>
<dbReference type="AlphaFoldDB" id="A0A120HT20"/>
<evidence type="ECO:0000313" key="11">
    <source>
        <dbReference type="EMBL" id="AMA75099.1"/>
    </source>
</evidence>
<dbReference type="NCBIfam" id="TIGR01068">
    <property type="entry name" value="thioredoxin"/>
    <property type="match status" value="1"/>
</dbReference>
<feature type="domain" description="Thioredoxin" evidence="10">
    <location>
        <begin position="1"/>
        <end position="107"/>
    </location>
</feature>
<evidence type="ECO:0000259" key="10">
    <source>
        <dbReference type="PROSITE" id="PS51352"/>
    </source>
</evidence>
<gene>
    <name evidence="11" type="ORF">AV541_02025</name>
</gene>
<dbReference type="PROSITE" id="PS00194">
    <property type="entry name" value="THIOREDOXIN_1"/>
    <property type="match status" value="1"/>
</dbReference>
<dbReference type="FunFam" id="3.40.30.10:FF:000001">
    <property type="entry name" value="Thioredoxin"/>
    <property type="match status" value="1"/>
</dbReference>
<evidence type="ECO:0000256" key="4">
    <source>
        <dbReference type="ARBA" id="ARBA00023157"/>
    </source>
</evidence>
<dbReference type="InterPro" id="IPR013766">
    <property type="entry name" value="Thioredoxin_domain"/>
</dbReference>
<dbReference type="PRINTS" id="PR00421">
    <property type="entry name" value="THIOREDOXIN"/>
</dbReference>